<protein>
    <submittedName>
        <fullName evidence="2">Glutamate synthase</fullName>
    </submittedName>
</protein>
<dbReference type="PATRIC" id="fig|189381.12.peg.3616"/>
<comment type="caution">
    <text evidence="2">The sequence shown here is derived from an EMBL/GenBank/DDBJ whole genome shotgun (WGS) entry which is preliminary data.</text>
</comment>
<dbReference type="Pfam" id="PF13738">
    <property type="entry name" value="Pyr_redox_3"/>
    <property type="match status" value="1"/>
</dbReference>
<sequence length="433" mass="47168">MNQSPQLPIAITGAGPVGLAAAAHLISYGQPFVLFEAGEAVGANIKTWEHIRLFSPWRYNMDKKSVELLKRQGWQEPDLEALPTGRELVDDYLLPLSETVEIKPHLELNAKVLSISKKDRDKMKTAGRDEVPFVLYVERDGEVSKVEAQAVIDATGTWGNPNPANSDGVWLSGERHANERSFYGMPDVTGKHRERYSGKNVAVVGSGHSAINALLELATLKEAYPETGIVWIIRKKSVSEAYGGEEKDALAARGELGSRIHRLVDSGIVQVYEGFKIEQVMSAENGTLIIKNATTEIKGVDEMIVNTGNRPDRTIFSELRTAIDEATESVKALAPLIDPNVHSCGTVRPHGEKELSQPEKNFYIVGAKSYGRAPTFLMATGYEQVRSVVAHISQDEEAASKVELELPETGVCSVTFSKPTTTSSSCSASTSCS</sequence>
<dbReference type="PANTHER" id="PTHR43539:SF78">
    <property type="entry name" value="FLAVIN-CONTAINING MONOOXYGENASE"/>
    <property type="match status" value="1"/>
</dbReference>
<evidence type="ECO:0000313" key="2">
    <source>
        <dbReference type="EMBL" id="KON83184.1"/>
    </source>
</evidence>
<dbReference type="STRING" id="189381.GCA_900166615_00140"/>
<dbReference type="SUPFAM" id="SSF51905">
    <property type="entry name" value="FAD/NAD(P)-binding domain"/>
    <property type="match status" value="1"/>
</dbReference>
<accession>A0A0M0G044</accession>
<reference evidence="3" key="1">
    <citation type="submission" date="2015-07" db="EMBL/GenBank/DDBJ databases">
        <title>Fjat-14235 jcm11544.</title>
        <authorList>
            <person name="Liu B."/>
            <person name="Wang J."/>
            <person name="Zhu Y."/>
            <person name="Liu G."/>
            <person name="Chen Q."/>
            <person name="Chen Z."/>
            <person name="Lan J."/>
            <person name="Che J."/>
            <person name="Ge C."/>
            <person name="Shi H."/>
            <person name="Pan Z."/>
            <person name="Liu X."/>
        </authorList>
    </citation>
    <scope>NUCLEOTIDE SEQUENCE [LARGE SCALE GENOMIC DNA]</scope>
    <source>
        <strain evidence="3">JCM 11544</strain>
    </source>
</reference>
<dbReference type="PANTHER" id="PTHR43539">
    <property type="entry name" value="FLAVIN-BINDING MONOOXYGENASE-LIKE PROTEIN (AFU_ORTHOLOGUE AFUA_4G09220)"/>
    <property type="match status" value="1"/>
</dbReference>
<dbReference type="InterPro" id="IPR036188">
    <property type="entry name" value="FAD/NAD-bd_sf"/>
</dbReference>
<organism evidence="2 3">
    <name type="scientific">Rossellomorea marisflavi</name>
    <dbReference type="NCBI Taxonomy" id="189381"/>
    <lineage>
        <taxon>Bacteria</taxon>
        <taxon>Bacillati</taxon>
        <taxon>Bacillota</taxon>
        <taxon>Bacilli</taxon>
        <taxon>Bacillales</taxon>
        <taxon>Bacillaceae</taxon>
        <taxon>Rossellomorea</taxon>
    </lineage>
</organism>
<dbReference type="GO" id="GO:0050660">
    <property type="term" value="F:flavin adenine dinucleotide binding"/>
    <property type="evidence" value="ECO:0007669"/>
    <property type="project" value="TreeGrafter"/>
</dbReference>
<dbReference type="Proteomes" id="UP000037405">
    <property type="component" value="Unassembled WGS sequence"/>
</dbReference>
<dbReference type="AlphaFoldDB" id="A0A0M0G044"/>
<dbReference type="EMBL" id="LGUE01000008">
    <property type="protein sequence ID" value="KON83184.1"/>
    <property type="molecule type" value="Genomic_DNA"/>
</dbReference>
<name>A0A0M0G044_9BACI</name>
<keyword evidence="3" id="KW-1185">Reference proteome</keyword>
<dbReference type="RefSeq" id="WP_053429806.1">
    <property type="nucleotide sequence ID" value="NZ_LGUE01000008.1"/>
</dbReference>
<gene>
    <name evidence="2" type="ORF">AF331_20390</name>
</gene>
<dbReference type="PRINTS" id="PR00368">
    <property type="entry name" value="FADPNR"/>
</dbReference>
<proteinExistence type="predicted"/>
<dbReference type="GO" id="GO:0004497">
    <property type="term" value="F:monooxygenase activity"/>
    <property type="evidence" value="ECO:0007669"/>
    <property type="project" value="TreeGrafter"/>
</dbReference>
<dbReference type="InterPro" id="IPR050982">
    <property type="entry name" value="Auxin_biosynth/cation_transpt"/>
</dbReference>
<evidence type="ECO:0000313" key="3">
    <source>
        <dbReference type="Proteomes" id="UP000037405"/>
    </source>
</evidence>
<evidence type="ECO:0000256" key="1">
    <source>
        <dbReference type="ARBA" id="ARBA00023002"/>
    </source>
</evidence>
<dbReference type="OrthoDB" id="9773233at2"/>
<dbReference type="Gene3D" id="3.50.50.60">
    <property type="entry name" value="FAD/NAD(P)-binding domain"/>
    <property type="match status" value="1"/>
</dbReference>
<keyword evidence="1" id="KW-0560">Oxidoreductase</keyword>